<sequence>MSVAEYAAKFEDLIRYCPHYNNAKSERSKCVKFENGLRPEIKAGIGYPELRQFATLVNKSQIYEEDNKAKYSHYKAQSERRNAGQNR</sequence>
<feature type="region of interest" description="Disordered" evidence="1">
    <location>
        <begin position="68"/>
        <end position="87"/>
    </location>
</feature>
<evidence type="ECO:0000313" key="2">
    <source>
        <dbReference type="EMBL" id="MCI46560.1"/>
    </source>
</evidence>
<dbReference type="EMBL" id="LXQA010359267">
    <property type="protein sequence ID" value="MCI46560.1"/>
    <property type="molecule type" value="Genomic_DNA"/>
</dbReference>
<dbReference type="AlphaFoldDB" id="A0A392SF41"/>
<feature type="compositionally biased region" description="Basic and acidic residues" evidence="1">
    <location>
        <begin position="76"/>
        <end position="87"/>
    </location>
</feature>
<evidence type="ECO:0000256" key="1">
    <source>
        <dbReference type="SAM" id="MobiDB-lite"/>
    </source>
</evidence>
<comment type="caution">
    <text evidence="2">The sequence shown here is derived from an EMBL/GenBank/DDBJ whole genome shotgun (WGS) entry which is preliminary data.</text>
</comment>
<feature type="non-terminal residue" evidence="2">
    <location>
        <position position="87"/>
    </location>
</feature>
<evidence type="ECO:0000313" key="3">
    <source>
        <dbReference type="Proteomes" id="UP000265520"/>
    </source>
</evidence>
<organism evidence="2 3">
    <name type="scientific">Trifolium medium</name>
    <dbReference type="NCBI Taxonomy" id="97028"/>
    <lineage>
        <taxon>Eukaryota</taxon>
        <taxon>Viridiplantae</taxon>
        <taxon>Streptophyta</taxon>
        <taxon>Embryophyta</taxon>
        <taxon>Tracheophyta</taxon>
        <taxon>Spermatophyta</taxon>
        <taxon>Magnoliopsida</taxon>
        <taxon>eudicotyledons</taxon>
        <taxon>Gunneridae</taxon>
        <taxon>Pentapetalae</taxon>
        <taxon>rosids</taxon>
        <taxon>fabids</taxon>
        <taxon>Fabales</taxon>
        <taxon>Fabaceae</taxon>
        <taxon>Papilionoideae</taxon>
        <taxon>50 kb inversion clade</taxon>
        <taxon>NPAAA clade</taxon>
        <taxon>Hologalegina</taxon>
        <taxon>IRL clade</taxon>
        <taxon>Trifolieae</taxon>
        <taxon>Trifolium</taxon>
    </lineage>
</organism>
<accession>A0A392SF41</accession>
<dbReference type="Proteomes" id="UP000265520">
    <property type="component" value="Unassembled WGS sequence"/>
</dbReference>
<keyword evidence="3" id="KW-1185">Reference proteome</keyword>
<name>A0A392SF41_9FABA</name>
<protein>
    <submittedName>
        <fullName evidence="2">Gag polyprotein-related</fullName>
    </submittedName>
</protein>
<reference evidence="2 3" key="1">
    <citation type="journal article" date="2018" name="Front. Plant Sci.">
        <title>Red Clover (Trifolium pratense) and Zigzag Clover (T. medium) - A Picture of Genomic Similarities and Differences.</title>
        <authorList>
            <person name="Dluhosova J."/>
            <person name="Istvanek J."/>
            <person name="Nedelnik J."/>
            <person name="Repkova J."/>
        </authorList>
    </citation>
    <scope>NUCLEOTIDE SEQUENCE [LARGE SCALE GENOMIC DNA]</scope>
    <source>
        <strain evidence="3">cv. 10/8</strain>
        <tissue evidence="2">Leaf</tissue>
    </source>
</reference>
<proteinExistence type="predicted"/>